<feature type="transmembrane region" description="Helical" evidence="13">
    <location>
        <begin position="35"/>
        <end position="54"/>
    </location>
</feature>
<evidence type="ECO:0000256" key="1">
    <source>
        <dbReference type="ARBA" id="ARBA00003019"/>
    </source>
</evidence>
<dbReference type="RefSeq" id="XP_003880604.1">
    <property type="nucleotide sequence ID" value="XM_003880555.1"/>
</dbReference>
<gene>
    <name evidence="15" type="ORF">BN1204_010400</name>
    <name evidence="14" type="ORF">NCLIV_010400</name>
</gene>
<evidence type="ECO:0000256" key="11">
    <source>
        <dbReference type="ARBA" id="ARBA00032555"/>
    </source>
</evidence>
<feature type="transmembrane region" description="Helical" evidence="13">
    <location>
        <begin position="478"/>
        <end position="497"/>
    </location>
</feature>
<evidence type="ECO:0000256" key="13">
    <source>
        <dbReference type="SAM" id="Phobius"/>
    </source>
</evidence>
<feature type="region of interest" description="Disordered" evidence="12">
    <location>
        <begin position="297"/>
        <end position="401"/>
    </location>
</feature>
<sequence length="668" mass="71859">MIDAEGCLLVFFLLALLEAALLSFRLSFFSSVSSFLSSFVSSFPSSFFSFFSSFSSCSASCASSSQSPSDVCPRFEHTLPPSEEDPSPRSLRFPSLSLPAGEGEREAYLRLRRNYLLVYLLAQASEWIQGPYMFAFYASSCSLSLNQIGWLFLTEYASTGIFGCLVGCLADLSGHRQACLAYCLLCLLSCSLTRAFPSSFALLLLGRLLGGIALSVLETAFEAWLVSAHLRRCFPLAWLEETLGACTLFNGVLAIFVGFLASAVCKSFGLKACFDLASAFAVLAACSILALPSHAPGGTNASKRRARHRDDMDEPAAGTAEEGEGGEHEEKEDREKGSEEHGGRGAQGRVNTWTEEERTVREREEEGGREGRRDSGRKPVPGEDEIRHKEPGDGAPEVSAGARRSSFSSVCMLGDCHPQENRQPLAPALGECGQGRAWEEAGGEPETEERHWGEIWRGVAGHLRAATEVILNNKAVQACGAIQIFFEVPMYIFFVTWTPALDPRIDHGLVFACFMVCLVLGSELFLQSCLRGRDPRLALRDALSLGALALAVPAFTTSHSLRFAAFSVFEVACGVYYPCIATVRAKVIENGTRAAVVNLFRLPLNAAILLLGGWGLTEANLGPLFAFSAALVAAAAGFCAHLIKAENEPAASSGCAVDTGQSKASVES</sequence>
<evidence type="ECO:0000256" key="4">
    <source>
        <dbReference type="ARBA" id="ARBA00022448"/>
    </source>
</evidence>
<keyword evidence="16" id="KW-1185">Reference proteome</keyword>
<keyword evidence="7 13" id="KW-1133">Transmembrane helix</keyword>
<keyword evidence="9 13" id="KW-0472">Membrane</keyword>
<reference evidence="16" key="3">
    <citation type="journal article" date="2012" name="PLoS Pathog.">
        <title>Comparative genomics of the apicomplexan parasites Toxoplasma gondii and Neospora caninum: Coccidia differing in host range and transmission strategy.</title>
        <authorList>
            <person name="Reid A.J."/>
            <person name="Vermont S.J."/>
            <person name="Cotton J.A."/>
            <person name="Harris D."/>
            <person name="Hill-Cawthorne G.A."/>
            <person name="Konen-Waisman S."/>
            <person name="Latham S.M."/>
            <person name="Mourier T."/>
            <person name="Norton R."/>
            <person name="Quail M.A."/>
            <person name="Sanders M."/>
            <person name="Shanmugam D."/>
            <person name="Sohal A."/>
            <person name="Wasmuth J.D."/>
            <person name="Brunk B."/>
            <person name="Grigg M.E."/>
            <person name="Howard J.C."/>
            <person name="Parkinson J."/>
            <person name="Roos D.S."/>
            <person name="Trees A.J."/>
            <person name="Berriman M."/>
            <person name="Pain A."/>
            <person name="Wastling J.M."/>
        </authorList>
    </citation>
    <scope>NUCLEOTIDE SEQUENCE [LARGE SCALE GENOMIC DNA]</scope>
    <source>
        <strain evidence="16">Liverpool</strain>
    </source>
</reference>
<feature type="compositionally biased region" description="Basic and acidic residues" evidence="12">
    <location>
        <begin position="355"/>
        <end position="392"/>
    </location>
</feature>
<dbReference type="Proteomes" id="UP000007494">
    <property type="component" value="Chromosome IV"/>
</dbReference>
<keyword evidence="4" id="KW-0813">Transport</keyword>
<feature type="compositionally biased region" description="Basic and acidic residues" evidence="12">
    <location>
        <begin position="325"/>
        <end position="343"/>
    </location>
</feature>
<evidence type="ECO:0000256" key="8">
    <source>
        <dbReference type="ARBA" id="ARBA00023065"/>
    </source>
</evidence>
<dbReference type="Gene3D" id="1.20.1250.20">
    <property type="entry name" value="MFS general substrate transporter like domains"/>
    <property type="match status" value="2"/>
</dbReference>
<comment type="function">
    <text evidence="1">Mediates high-affinity intracellular uptake of the rare oligo-element molybdenum.</text>
</comment>
<evidence type="ECO:0000256" key="9">
    <source>
        <dbReference type="ARBA" id="ARBA00023136"/>
    </source>
</evidence>
<evidence type="ECO:0000256" key="3">
    <source>
        <dbReference type="ARBA" id="ARBA00021242"/>
    </source>
</evidence>
<organism evidence="14 16">
    <name type="scientific">Neospora caninum (strain Liverpool)</name>
    <dbReference type="NCBI Taxonomy" id="572307"/>
    <lineage>
        <taxon>Eukaryota</taxon>
        <taxon>Sar</taxon>
        <taxon>Alveolata</taxon>
        <taxon>Apicomplexa</taxon>
        <taxon>Conoidasida</taxon>
        <taxon>Coccidia</taxon>
        <taxon>Eucoccidiorida</taxon>
        <taxon>Eimeriorina</taxon>
        <taxon>Sarcocystidae</taxon>
        <taxon>Neospora</taxon>
    </lineage>
</organism>
<keyword evidence="5" id="KW-1003">Cell membrane</keyword>
<comment type="subcellular location">
    <subcellularLocation>
        <location evidence="2">Cell membrane</location>
        <topology evidence="2">Multi-pass membrane protein</topology>
    </subcellularLocation>
</comment>
<feature type="transmembrane region" description="Helical" evidence="13">
    <location>
        <begin position="538"/>
        <end position="557"/>
    </location>
</feature>
<dbReference type="PANTHER" id="PTHR23516">
    <property type="entry name" value="SAM (S-ADENOSYL METHIONINE) TRANSPORTER"/>
    <property type="match status" value="1"/>
</dbReference>
<feature type="transmembrane region" description="Helical" evidence="13">
    <location>
        <begin position="276"/>
        <end position="295"/>
    </location>
</feature>
<feature type="transmembrane region" description="Helical" evidence="13">
    <location>
        <begin position="150"/>
        <end position="172"/>
    </location>
</feature>
<evidence type="ECO:0000256" key="5">
    <source>
        <dbReference type="ARBA" id="ARBA00022475"/>
    </source>
</evidence>
<reference evidence="14" key="2">
    <citation type="submission" date="2011-03" db="EMBL/GenBank/DDBJ databases">
        <title>Comparative genomics and transcriptomics of Neospora caninum and Toxoplasma gondii.</title>
        <authorList>
            <person name="Reid A.J."/>
            <person name="Sohal A."/>
            <person name="Harris D."/>
            <person name="Quail M."/>
            <person name="Sanders M."/>
            <person name="Berriman M."/>
            <person name="Wastling J.M."/>
            <person name="Pain A."/>
        </authorList>
    </citation>
    <scope>NUCLEOTIDE SEQUENCE</scope>
    <source>
        <strain evidence="14">Liverpool</strain>
    </source>
</reference>
<dbReference type="OrthoDB" id="333577at2759"/>
<dbReference type="eggNOG" id="KOG4332">
    <property type="taxonomic scope" value="Eukaryota"/>
</dbReference>
<feature type="transmembrane region" description="Helical" evidence="13">
    <location>
        <begin position="509"/>
        <end position="526"/>
    </location>
</feature>
<reference evidence="15" key="4">
    <citation type="journal article" date="2015" name="PLoS ONE">
        <title>Comprehensive Evaluation of Toxoplasma gondii VEG and Neospora caninum LIV Genomes with Tachyzoite Stage Transcriptome and Proteome Defines Novel Transcript Features.</title>
        <authorList>
            <person name="Ramaprasad A."/>
            <person name="Mourier T."/>
            <person name="Naeem R."/>
            <person name="Malas T.B."/>
            <person name="Moussa E."/>
            <person name="Panigrahi A."/>
            <person name="Vermont S.J."/>
            <person name="Otto T.D."/>
            <person name="Wastling J."/>
            <person name="Pain A."/>
        </authorList>
    </citation>
    <scope>NUCLEOTIDE SEQUENCE</scope>
    <source>
        <strain evidence="15">Liverpool</strain>
    </source>
</reference>
<dbReference type="InterPro" id="IPR008509">
    <property type="entry name" value="MOT2/MFSD5"/>
</dbReference>
<reference evidence="14" key="1">
    <citation type="submission" date="2011-02" db="EMBL/GenBank/DDBJ databases">
        <authorList>
            <person name="Aslett M."/>
        </authorList>
    </citation>
    <scope>NUCLEOTIDE SEQUENCE</scope>
    <source>
        <strain evidence="14">Liverpool</strain>
    </source>
</reference>
<dbReference type="GO" id="GO:0015098">
    <property type="term" value="F:molybdate ion transmembrane transporter activity"/>
    <property type="evidence" value="ECO:0007669"/>
    <property type="project" value="InterPro"/>
</dbReference>
<dbReference type="Pfam" id="PF05631">
    <property type="entry name" value="MFS_5"/>
    <property type="match status" value="2"/>
</dbReference>
<dbReference type="EMBL" id="LN714478">
    <property type="protein sequence ID" value="CEL65183.1"/>
    <property type="molecule type" value="Genomic_DNA"/>
</dbReference>
<proteinExistence type="predicted"/>
<feature type="transmembrane region" description="Helical" evidence="13">
    <location>
        <begin position="242"/>
        <end position="264"/>
    </location>
</feature>
<dbReference type="InParanoid" id="F0VA82"/>
<dbReference type="OMA" id="IFFEVPM"/>
<evidence type="ECO:0000256" key="12">
    <source>
        <dbReference type="SAM" id="MobiDB-lite"/>
    </source>
</evidence>
<evidence type="ECO:0000313" key="16">
    <source>
        <dbReference type="Proteomes" id="UP000007494"/>
    </source>
</evidence>
<dbReference type="EMBL" id="FR823384">
    <property type="protein sequence ID" value="CBZ50571.1"/>
    <property type="molecule type" value="Genomic_DNA"/>
</dbReference>
<evidence type="ECO:0000256" key="10">
    <source>
        <dbReference type="ARBA" id="ARBA00030646"/>
    </source>
</evidence>
<feature type="transmembrane region" description="Helical" evidence="13">
    <location>
        <begin position="563"/>
        <end position="583"/>
    </location>
</feature>
<dbReference type="GeneID" id="13441604"/>
<evidence type="ECO:0000256" key="2">
    <source>
        <dbReference type="ARBA" id="ARBA00004651"/>
    </source>
</evidence>
<feature type="transmembrane region" description="Helical" evidence="13">
    <location>
        <begin position="595"/>
        <end position="616"/>
    </location>
</feature>
<name>F0VA82_NEOCL</name>
<dbReference type="PANTHER" id="PTHR23516:SF1">
    <property type="entry name" value="MOLYBDATE-ANION TRANSPORTER"/>
    <property type="match status" value="1"/>
</dbReference>
<evidence type="ECO:0000256" key="7">
    <source>
        <dbReference type="ARBA" id="ARBA00022989"/>
    </source>
</evidence>
<dbReference type="GO" id="GO:0006811">
    <property type="term" value="P:monoatomic ion transport"/>
    <property type="evidence" value="ECO:0007669"/>
    <property type="project" value="UniProtKB-KW"/>
</dbReference>
<feature type="transmembrane region" description="Helical" evidence="13">
    <location>
        <begin position="115"/>
        <end position="138"/>
    </location>
</feature>
<feature type="transmembrane region" description="Helical" evidence="13">
    <location>
        <begin position="622"/>
        <end position="643"/>
    </location>
</feature>
<evidence type="ECO:0000313" key="14">
    <source>
        <dbReference type="EMBL" id="CBZ50571.1"/>
    </source>
</evidence>
<accession>F0VA82</accession>
<keyword evidence="8" id="KW-0406">Ion transport</keyword>
<evidence type="ECO:0000313" key="15">
    <source>
        <dbReference type="EMBL" id="CEL65183.1"/>
    </source>
</evidence>
<dbReference type="SUPFAM" id="SSF103473">
    <property type="entry name" value="MFS general substrate transporter"/>
    <property type="match status" value="1"/>
</dbReference>
<dbReference type="VEuPathDB" id="ToxoDB:NCLIV_010400"/>
<feature type="transmembrane region" description="Helical" evidence="13">
    <location>
        <begin position="179"/>
        <end position="196"/>
    </location>
</feature>
<dbReference type="GO" id="GO:0005886">
    <property type="term" value="C:plasma membrane"/>
    <property type="evidence" value="ECO:0007669"/>
    <property type="project" value="UniProtKB-SubCell"/>
</dbReference>
<evidence type="ECO:0000256" key="6">
    <source>
        <dbReference type="ARBA" id="ARBA00022692"/>
    </source>
</evidence>
<feature type="transmembrane region" description="Helical" evidence="13">
    <location>
        <begin position="208"/>
        <end position="230"/>
    </location>
</feature>
<dbReference type="InterPro" id="IPR036259">
    <property type="entry name" value="MFS_trans_sf"/>
</dbReference>
<keyword evidence="6 13" id="KW-0812">Transmembrane</keyword>
<dbReference type="AlphaFoldDB" id="F0VA82"/>
<protein>
    <recommendedName>
        <fullName evidence="3">Molybdate-anion transporter</fullName>
    </recommendedName>
    <alternativeName>
        <fullName evidence="10">Major facilitator superfamily domain-containing protein 5</fullName>
    </alternativeName>
    <alternativeName>
        <fullName evidence="11">Molybdate transporter 2 homolog</fullName>
    </alternativeName>
</protein>